<reference evidence="3 4" key="1">
    <citation type="submission" date="2020-11" db="EMBL/GenBank/DDBJ databases">
        <title>Description of Pontivivens ytuae sp. nov. isolated from deep sea sediment of Mariana Trench.</title>
        <authorList>
            <person name="Wang Z."/>
            <person name="Sun Q.-L."/>
            <person name="Xu X.-D."/>
            <person name="Tang Y.-Z."/>
            <person name="Zhang J."/>
        </authorList>
    </citation>
    <scope>NUCLEOTIDE SEQUENCE [LARGE SCALE GENOMIC DNA]</scope>
    <source>
        <strain evidence="3 4">MT2928</strain>
    </source>
</reference>
<dbReference type="Proteomes" id="UP000594800">
    <property type="component" value="Chromosome"/>
</dbReference>
<evidence type="ECO:0000313" key="3">
    <source>
        <dbReference type="EMBL" id="QPH56157.1"/>
    </source>
</evidence>
<dbReference type="NCBIfam" id="TIGR00369">
    <property type="entry name" value="unchar_dom_1"/>
    <property type="match status" value="1"/>
</dbReference>
<dbReference type="GO" id="GO:0016289">
    <property type="term" value="F:acyl-CoA hydrolase activity"/>
    <property type="evidence" value="ECO:0007669"/>
    <property type="project" value="UniProtKB-ARBA"/>
</dbReference>
<dbReference type="Pfam" id="PF03061">
    <property type="entry name" value="4HBT"/>
    <property type="match status" value="1"/>
</dbReference>
<dbReference type="CDD" id="cd03443">
    <property type="entry name" value="PaaI_thioesterase"/>
    <property type="match status" value="1"/>
</dbReference>
<keyword evidence="1" id="KW-0378">Hydrolase</keyword>
<organism evidence="3 4">
    <name type="scientific">Pontivivens ytuae</name>
    <dbReference type="NCBI Taxonomy" id="2789856"/>
    <lineage>
        <taxon>Bacteria</taxon>
        <taxon>Pseudomonadati</taxon>
        <taxon>Pseudomonadota</taxon>
        <taxon>Alphaproteobacteria</taxon>
        <taxon>Rhodobacterales</taxon>
        <taxon>Paracoccaceae</taxon>
        <taxon>Pontivivens</taxon>
    </lineage>
</organism>
<gene>
    <name evidence="3" type="ORF">I0K15_08070</name>
</gene>
<dbReference type="SUPFAM" id="SSF54637">
    <property type="entry name" value="Thioesterase/thiol ester dehydrase-isomerase"/>
    <property type="match status" value="1"/>
</dbReference>
<dbReference type="InterPro" id="IPR006683">
    <property type="entry name" value="Thioestr_dom"/>
</dbReference>
<dbReference type="InterPro" id="IPR029069">
    <property type="entry name" value="HotDog_dom_sf"/>
</dbReference>
<dbReference type="Gene3D" id="3.10.129.10">
    <property type="entry name" value="Hotdog Thioesterase"/>
    <property type="match status" value="1"/>
</dbReference>
<feature type="domain" description="Thioesterase" evidence="2">
    <location>
        <begin position="20"/>
        <end position="96"/>
    </location>
</feature>
<dbReference type="InterPro" id="IPR003736">
    <property type="entry name" value="PAAI_dom"/>
</dbReference>
<dbReference type="EMBL" id="CP064942">
    <property type="protein sequence ID" value="QPH56157.1"/>
    <property type="molecule type" value="Genomic_DNA"/>
</dbReference>
<dbReference type="KEGG" id="poz:I0K15_08070"/>
<sequence>MAPGRVVIAAPITEATSQQHGYGHAGLSFALGDSAGGFAAQTLLEPGKGVLTIEMKINLLNPAQGERLIATGQVEKPGRRISVVRADVENEAGRAVATLLGTMMIVDG</sequence>
<protein>
    <submittedName>
        <fullName evidence="3">PaaI family thioesterase</fullName>
    </submittedName>
</protein>
<evidence type="ECO:0000313" key="4">
    <source>
        <dbReference type="Proteomes" id="UP000594800"/>
    </source>
</evidence>
<name>A0A7S9LVP2_9RHOB</name>
<accession>A0A7S9LVP2</accession>
<proteinExistence type="predicted"/>
<evidence type="ECO:0000259" key="2">
    <source>
        <dbReference type="Pfam" id="PF03061"/>
    </source>
</evidence>
<evidence type="ECO:0000256" key="1">
    <source>
        <dbReference type="ARBA" id="ARBA00022801"/>
    </source>
</evidence>
<keyword evidence="4" id="KW-1185">Reference proteome</keyword>
<dbReference type="AlphaFoldDB" id="A0A7S9LVP2"/>